<dbReference type="STRING" id="1284197.S8BH01"/>
<feature type="region of interest" description="Disordered" evidence="5">
    <location>
        <begin position="325"/>
        <end position="352"/>
    </location>
</feature>
<gene>
    <name evidence="7" type="ORF">H072_7662</name>
</gene>
<dbReference type="Pfam" id="PF00082">
    <property type="entry name" value="Peptidase_S8"/>
    <property type="match status" value="1"/>
</dbReference>
<keyword evidence="2 3" id="KW-0040">ANK repeat</keyword>
<dbReference type="InterPro" id="IPR050745">
    <property type="entry name" value="Multifunctional_regulatory"/>
</dbReference>
<feature type="repeat" description="ANK" evidence="3">
    <location>
        <begin position="95"/>
        <end position="127"/>
    </location>
</feature>
<evidence type="ECO:0000313" key="7">
    <source>
        <dbReference type="EMBL" id="EPS38588.1"/>
    </source>
</evidence>
<protein>
    <recommendedName>
        <fullName evidence="6">Peptidase S8/S53 domain-containing protein</fullName>
    </recommendedName>
</protein>
<name>S8BH01_DACHA</name>
<sequence>MSLIEATKQGDTKRIWYRLQKGYDINEVDDNGQAALHHATDAATVDLLIRNGAYIDLLDDNGEAPIHTAARNNHAEVVDTLLECGDDIETESDPEGYTPLMIAARCGSAQVIELLVQRGANLHCRGRRGETLVYLAAGNSDEGILAYLYKAGCLVGMGDAKIGTPLHIAVYRDRVKSVKLLVGWYKAPVNERDHRGYTPLHLAATLGRWDAAKMLVESGADIEAMLPGDGARALHLAAKAKDEDIVRLLLDSGAHIDVTNNSRNTPLSGLMRQKGAVTDEFMATLTLLLSRGADPLVKDDEDRSAIDYAKKLGVTHIFESFTHGQKDGRGSEYGRGSGNMRDSSGAVMPTSTDPDAWFRDYQDVIAELQKRTPDTDKYQRVKVAIIDTGVVPKHGHMYAVAGYRDFVDGDHRHPVDKSLHGSAGLHLVASLAPEAEVYIARAFKSEFACEDTPDTVAKAIEYAVDVWKVDVITLASGFENDQPKMRQVIQRASDSGVLVFAAASNEGNRLGISFPARMTGRVMCMFACDGNSKTSTIGFNPAPAKYQHNFAFPGKDVQAMHGKPRLYGTSIATFVGAAIAAEILDFSRHSDIKNDIGDASVLKTVAGMSQVFDAMSEEEYGYKSVIPLRWMRCRCVKTAGGRCDKRSHFRSRLFTALNN</sequence>
<evidence type="ECO:0000256" key="2">
    <source>
        <dbReference type="ARBA" id="ARBA00023043"/>
    </source>
</evidence>
<dbReference type="eggNOG" id="KOG4177">
    <property type="taxonomic scope" value="Eukaryota"/>
</dbReference>
<evidence type="ECO:0000313" key="8">
    <source>
        <dbReference type="Proteomes" id="UP000015100"/>
    </source>
</evidence>
<comment type="similarity">
    <text evidence="4">Belongs to the peptidase S8 family.</text>
</comment>
<dbReference type="InterPro" id="IPR036852">
    <property type="entry name" value="Peptidase_S8/S53_dom_sf"/>
</dbReference>
<dbReference type="SUPFAM" id="SSF48403">
    <property type="entry name" value="Ankyrin repeat"/>
    <property type="match status" value="1"/>
</dbReference>
<dbReference type="SUPFAM" id="SSF52743">
    <property type="entry name" value="Subtilisin-like"/>
    <property type="match status" value="1"/>
</dbReference>
<dbReference type="Gene3D" id="1.25.40.20">
    <property type="entry name" value="Ankyrin repeat-containing domain"/>
    <property type="match status" value="2"/>
</dbReference>
<dbReference type="Gene3D" id="3.40.50.200">
    <property type="entry name" value="Peptidase S8/S53 domain"/>
    <property type="match status" value="1"/>
</dbReference>
<dbReference type="PANTHER" id="PTHR24189">
    <property type="entry name" value="MYOTROPHIN"/>
    <property type="match status" value="1"/>
</dbReference>
<dbReference type="InterPro" id="IPR002110">
    <property type="entry name" value="Ankyrin_rpt"/>
</dbReference>
<dbReference type="PROSITE" id="PS50297">
    <property type="entry name" value="ANK_REP_REGION"/>
    <property type="match status" value="4"/>
</dbReference>
<dbReference type="Pfam" id="PF12796">
    <property type="entry name" value="Ank_2"/>
    <property type="match status" value="2"/>
</dbReference>
<evidence type="ECO:0000256" key="4">
    <source>
        <dbReference type="PROSITE-ProRule" id="PRU01240"/>
    </source>
</evidence>
<dbReference type="GO" id="GO:0006508">
    <property type="term" value="P:proteolysis"/>
    <property type="evidence" value="ECO:0007669"/>
    <property type="project" value="InterPro"/>
</dbReference>
<dbReference type="Proteomes" id="UP000015100">
    <property type="component" value="Unassembled WGS sequence"/>
</dbReference>
<feature type="repeat" description="ANK" evidence="3">
    <location>
        <begin position="61"/>
        <end position="93"/>
    </location>
</feature>
<feature type="domain" description="Peptidase S8/S53" evidence="6">
    <location>
        <begin position="380"/>
        <end position="587"/>
    </location>
</feature>
<dbReference type="GO" id="GO:0004252">
    <property type="term" value="F:serine-type endopeptidase activity"/>
    <property type="evidence" value="ECO:0007669"/>
    <property type="project" value="InterPro"/>
</dbReference>
<dbReference type="OMA" id="THIFECA"/>
<organism evidence="7 8">
    <name type="scientific">Dactylellina haptotyla (strain CBS 200.50)</name>
    <name type="common">Nematode-trapping fungus</name>
    <name type="synonym">Monacrosporium haptotylum</name>
    <dbReference type="NCBI Taxonomy" id="1284197"/>
    <lineage>
        <taxon>Eukaryota</taxon>
        <taxon>Fungi</taxon>
        <taxon>Dikarya</taxon>
        <taxon>Ascomycota</taxon>
        <taxon>Pezizomycotina</taxon>
        <taxon>Orbiliomycetes</taxon>
        <taxon>Orbiliales</taxon>
        <taxon>Orbiliaceae</taxon>
        <taxon>Dactylellina</taxon>
    </lineage>
</organism>
<dbReference type="SMART" id="SM00248">
    <property type="entry name" value="ANK"/>
    <property type="match status" value="8"/>
</dbReference>
<reference evidence="7 8" key="1">
    <citation type="journal article" date="2013" name="PLoS Genet.">
        <title>Genomic mechanisms accounting for the adaptation to parasitism in nematode-trapping fungi.</title>
        <authorList>
            <person name="Meerupati T."/>
            <person name="Andersson K.M."/>
            <person name="Friman E."/>
            <person name="Kumar D."/>
            <person name="Tunlid A."/>
            <person name="Ahren D."/>
        </authorList>
    </citation>
    <scope>NUCLEOTIDE SEQUENCE [LARGE SCALE GENOMIC DNA]</scope>
    <source>
        <strain evidence="7 8">CBS 200.50</strain>
    </source>
</reference>
<keyword evidence="8" id="KW-1185">Reference proteome</keyword>
<keyword evidence="1" id="KW-0677">Repeat</keyword>
<evidence type="ECO:0000256" key="3">
    <source>
        <dbReference type="PROSITE-ProRule" id="PRU00023"/>
    </source>
</evidence>
<dbReference type="OrthoDB" id="206201at2759"/>
<evidence type="ECO:0000256" key="5">
    <source>
        <dbReference type="SAM" id="MobiDB-lite"/>
    </source>
</evidence>
<dbReference type="PROSITE" id="PS51892">
    <property type="entry name" value="SUBTILASE"/>
    <property type="match status" value="1"/>
</dbReference>
<comment type="caution">
    <text evidence="7">The sequence shown here is derived from an EMBL/GenBank/DDBJ whole genome shotgun (WGS) entry which is preliminary data.</text>
</comment>
<dbReference type="InterPro" id="IPR000209">
    <property type="entry name" value="Peptidase_S8/S53_dom"/>
</dbReference>
<dbReference type="AlphaFoldDB" id="S8BH01"/>
<dbReference type="EMBL" id="AQGS01000539">
    <property type="protein sequence ID" value="EPS38588.1"/>
    <property type="molecule type" value="Genomic_DNA"/>
</dbReference>
<evidence type="ECO:0000256" key="1">
    <source>
        <dbReference type="ARBA" id="ARBA00022737"/>
    </source>
</evidence>
<dbReference type="HOGENOM" id="CLU_379550_0_0_1"/>
<proteinExistence type="inferred from homology"/>
<accession>S8BH01</accession>
<evidence type="ECO:0000259" key="6">
    <source>
        <dbReference type="Pfam" id="PF00082"/>
    </source>
</evidence>
<dbReference type="CDD" id="cd00306">
    <property type="entry name" value="Peptidases_S8_S53"/>
    <property type="match status" value="1"/>
</dbReference>
<reference evidence="8" key="2">
    <citation type="submission" date="2013-04" db="EMBL/GenBank/DDBJ databases">
        <title>Genomic mechanisms accounting for the adaptation to parasitism in nematode-trapping fungi.</title>
        <authorList>
            <person name="Ahren D.G."/>
        </authorList>
    </citation>
    <scope>NUCLEOTIDE SEQUENCE [LARGE SCALE GENOMIC DNA]</scope>
    <source>
        <strain evidence="8">CBS 200.50</strain>
    </source>
</reference>
<comment type="caution">
    <text evidence="4">Lacks conserved residue(s) required for the propagation of feature annotation.</text>
</comment>
<dbReference type="PROSITE" id="PS50088">
    <property type="entry name" value="ANK_REPEAT"/>
    <property type="match status" value="4"/>
</dbReference>
<feature type="repeat" description="ANK" evidence="3">
    <location>
        <begin position="229"/>
        <end position="261"/>
    </location>
</feature>
<dbReference type="PRINTS" id="PR01415">
    <property type="entry name" value="ANKYRIN"/>
</dbReference>
<feature type="repeat" description="ANK" evidence="3">
    <location>
        <begin position="195"/>
        <end position="227"/>
    </location>
</feature>
<dbReference type="InterPro" id="IPR036770">
    <property type="entry name" value="Ankyrin_rpt-contain_sf"/>
</dbReference>